<feature type="domain" description="FHA" evidence="21">
    <location>
        <begin position="60"/>
        <end position="115"/>
    </location>
</feature>
<protein>
    <recommendedName>
        <fullName evidence="18">Sarcolemmal membrane-associated protein</fullName>
    </recommendedName>
</protein>
<keyword evidence="7" id="KW-0812">Transmembrane</keyword>
<keyword evidence="8" id="KW-0256">Endoplasmic reticulum</keyword>
<comment type="subcellular location">
    <subcellularLocation>
        <location evidence="15">Cell membrane</location>
        <location evidence="15">Sarcolemma</location>
        <topology evidence="15">Single-pass type IV membrane protein</topology>
    </subcellularLocation>
    <subcellularLocation>
        <location evidence="1">Cytoplasm</location>
        <location evidence="1">Cytoskeleton</location>
        <location evidence="1">Microtubule organizing center</location>
        <location evidence="1">Centrosome</location>
    </subcellularLocation>
    <subcellularLocation>
        <location evidence="3">Endoplasmic reticulum membrane</location>
        <topology evidence="3">Single-pass membrane protein</topology>
    </subcellularLocation>
    <subcellularLocation>
        <location evidence="2">Mitochondrion membrane</location>
        <topology evidence="2">Single-pass membrane protein</topology>
    </subcellularLocation>
</comment>
<dbReference type="FunFam" id="2.60.200.20:FF:000003">
    <property type="entry name" value="sarcolemmal membrane-associated protein isoform X2"/>
    <property type="match status" value="1"/>
</dbReference>
<evidence type="ECO:0000256" key="8">
    <source>
        <dbReference type="ARBA" id="ARBA00022824"/>
    </source>
</evidence>
<keyword evidence="9" id="KW-1133">Transmembrane helix</keyword>
<evidence type="ECO:0000256" key="18">
    <source>
        <dbReference type="ARBA" id="ARBA00074026"/>
    </source>
</evidence>
<dbReference type="CDD" id="cd22679">
    <property type="entry name" value="FHA_SLMAP"/>
    <property type="match status" value="1"/>
</dbReference>
<keyword evidence="5" id="KW-0963">Cytoplasm</keyword>
<feature type="compositionally biased region" description="Basic and acidic residues" evidence="20">
    <location>
        <begin position="465"/>
        <end position="498"/>
    </location>
</feature>
<comment type="similarity">
    <text evidence="16">Belongs to the SLMAP family.</text>
</comment>
<comment type="caution">
    <text evidence="22">The sequence shown here is derived from an EMBL/GenBank/DDBJ whole genome shotgun (WGS) entry which is preliminary data.</text>
</comment>
<feature type="compositionally biased region" description="Low complexity" evidence="20">
    <location>
        <begin position="430"/>
        <end position="446"/>
    </location>
</feature>
<accession>A0ABD2N2L3</accession>
<keyword evidence="10 19" id="KW-0175">Coiled coil</keyword>
<feature type="region of interest" description="Disordered" evidence="20">
    <location>
        <begin position="419"/>
        <end position="506"/>
    </location>
</feature>
<keyword evidence="6" id="KW-0597">Phosphoprotein</keyword>
<evidence type="ECO:0000256" key="12">
    <source>
        <dbReference type="ARBA" id="ARBA00023136"/>
    </source>
</evidence>
<dbReference type="GO" id="GO:0005813">
    <property type="term" value="C:centrosome"/>
    <property type="evidence" value="ECO:0007669"/>
    <property type="project" value="UniProtKB-SubCell"/>
</dbReference>
<evidence type="ECO:0000256" key="17">
    <source>
        <dbReference type="ARBA" id="ARBA00066015"/>
    </source>
</evidence>
<evidence type="ECO:0000256" key="6">
    <source>
        <dbReference type="ARBA" id="ARBA00022553"/>
    </source>
</evidence>
<keyword evidence="12" id="KW-0472">Membrane</keyword>
<sequence length="563" mass="64171">MVVVSDSWVKNVATFPTPAMNEMEMIITNNETKMTAKAVLICRQNSHPFQDRTLTLDEPIKVGRSVARARAKPNNAIFDCKVLSRNHAMLWYENGKFFLQDTKSSNGTFVNNNKLTPETEHHEVSSGDIVQFGVDVVENNRKVTHGCIIATLKLYLPDGKEAKASPSISENNRHGMVPLDELYRLNQIIQEASDREECLQKKLAKLQDMLQTAKVATSSCWAAYVGEERLLSRIATLETQLSQATRNWSEDRCKQELSKIQDENVAYQLAAIEALEKLHNEKLDAVAYVTELGIKENAVQQEANLAKIQVDALQKELDELLQKLIEEQKKTDEMRSEYEIKIQDLQSQLDEKHLELNALEAKMDTAHVKMNNCNIIGELNNSFICTEDDVEAKKQMLENEEQEQLLNANQEEQNHITLTVGPVKDEISDEYSSNSENEDNTTVNSENSEHLLTSDFLDVSSETSNGDKEKLKKDVRFDLPEDEENKNSEMPEVEKKENEDLEEEKENVLVDHIDSKTLKYHFQSTQNELKKRIEALDQLCKANQSRVDDLENQLSEEKVATPK</sequence>
<dbReference type="SMART" id="SM00240">
    <property type="entry name" value="FHA"/>
    <property type="match status" value="1"/>
</dbReference>
<evidence type="ECO:0000256" key="20">
    <source>
        <dbReference type="SAM" id="MobiDB-lite"/>
    </source>
</evidence>
<keyword evidence="23" id="KW-1185">Reference proteome</keyword>
<dbReference type="PANTHER" id="PTHR15715">
    <property type="entry name" value="CENTROSOMAL PROTEIN OF 170 KDA"/>
    <property type="match status" value="1"/>
</dbReference>
<evidence type="ECO:0000256" key="13">
    <source>
        <dbReference type="ARBA" id="ARBA00023212"/>
    </source>
</evidence>
<feature type="coiled-coil region" evidence="19">
    <location>
        <begin position="189"/>
        <end position="247"/>
    </location>
</feature>
<dbReference type="AlphaFoldDB" id="A0ABD2N2L3"/>
<dbReference type="Gene3D" id="2.60.200.20">
    <property type="match status" value="1"/>
</dbReference>
<name>A0ABD2N2L3_9CUCU</name>
<feature type="coiled-coil region" evidence="19">
    <location>
        <begin position="533"/>
        <end position="560"/>
    </location>
</feature>
<evidence type="ECO:0000256" key="7">
    <source>
        <dbReference type="ARBA" id="ARBA00022692"/>
    </source>
</evidence>
<comment type="subunit">
    <text evidence="17">Homodimer. Interacts with myosin. Interacts with SIKE1 and both associate with the STRIPAK core complex composed of PP2A catalytic and scaffolding subunits, the striatins (PP2A regulatory subunits), the striatin-associated proteins MOB4, STRIP1 and STRIP2, PDCD10 and members of the STE20 kinases, such as STK24 and STK26. Interacts (via FHA domain) with STK3 (when phosphorylated); the interaction associates STK3 with the STRIPAK complex.</text>
</comment>
<keyword evidence="11" id="KW-0496">Mitochondrion</keyword>
<keyword evidence="4" id="KW-1003">Cell membrane</keyword>
<evidence type="ECO:0000259" key="21">
    <source>
        <dbReference type="PROSITE" id="PS50006"/>
    </source>
</evidence>
<dbReference type="Proteomes" id="UP001516400">
    <property type="component" value="Unassembled WGS sequence"/>
</dbReference>
<dbReference type="EMBL" id="JABFTP020000062">
    <property type="protein sequence ID" value="KAL3272667.1"/>
    <property type="molecule type" value="Genomic_DNA"/>
</dbReference>
<evidence type="ECO:0000256" key="16">
    <source>
        <dbReference type="ARBA" id="ARBA00061687"/>
    </source>
</evidence>
<evidence type="ECO:0000313" key="23">
    <source>
        <dbReference type="Proteomes" id="UP001516400"/>
    </source>
</evidence>
<dbReference type="GO" id="GO:0031966">
    <property type="term" value="C:mitochondrial membrane"/>
    <property type="evidence" value="ECO:0007669"/>
    <property type="project" value="UniProtKB-SubCell"/>
</dbReference>
<evidence type="ECO:0000256" key="1">
    <source>
        <dbReference type="ARBA" id="ARBA00004300"/>
    </source>
</evidence>
<evidence type="ECO:0000313" key="22">
    <source>
        <dbReference type="EMBL" id="KAL3272667.1"/>
    </source>
</evidence>
<dbReference type="InterPro" id="IPR008984">
    <property type="entry name" value="SMAD_FHA_dom_sf"/>
</dbReference>
<dbReference type="Pfam" id="PF00498">
    <property type="entry name" value="FHA"/>
    <property type="match status" value="1"/>
</dbReference>
<dbReference type="SUPFAM" id="SSF49879">
    <property type="entry name" value="SMAD/FHA domain"/>
    <property type="match status" value="1"/>
</dbReference>
<feature type="coiled-coil region" evidence="19">
    <location>
        <begin position="296"/>
        <end position="362"/>
    </location>
</feature>
<evidence type="ECO:0000256" key="3">
    <source>
        <dbReference type="ARBA" id="ARBA00004389"/>
    </source>
</evidence>
<evidence type="ECO:0000256" key="9">
    <source>
        <dbReference type="ARBA" id="ARBA00022989"/>
    </source>
</evidence>
<dbReference type="InterPro" id="IPR051176">
    <property type="entry name" value="Cent_Immune-Sig_Mod"/>
</dbReference>
<dbReference type="GO" id="GO:0042383">
    <property type="term" value="C:sarcolemma"/>
    <property type="evidence" value="ECO:0007669"/>
    <property type="project" value="UniProtKB-SubCell"/>
</dbReference>
<evidence type="ECO:0000256" key="2">
    <source>
        <dbReference type="ARBA" id="ARBA00004304"/>
    </source>
</evidence>
<proteinExistence type="inferred from homology"/>
<evidence type="ECO:0000256" key="11">
    <source>
        <dbReference type="ARBA" id="ARBA00023128"/>
    </source>
</evidence>
<comment type="function">
    <text evidence="14">Associates with the striatin-interacting phosphatase and kinase (STRIPAK) core complex, forming the extended (SIKE1:SLMAP)STRIPAK complex. The (SIKE1:SLMAP)STRIPAK complex dephosphorylates STK3 leading to the inhibition of Hippo signaling and the control of cell growth. May play a role during myoblast fusion.</text>
</comment>
<dbReference type="PANTHER" id="PTHR15715:SF37">
    <property type="entry name" value="LD47843P"/>
    <property type="match status" value="1"/>
</dbReference>
<gene>
    <name evidence="22" type="ORF">HHI36_014131</name>
</gene>
<evidence type="ECO:0000256" key="15">
    <source>
        <dbReference type="ARBA" id="ARBA00060409"/>
    </source>
</evidence>
<organism evidence="22 23">
    <name type="scientific">Cryptolaemus montrouzieri</name>
    <dbReference type="NCBI Taxonomy" id="559131"/>
    <lineage>
        <taxon>Eukaryota</taxon>
        <taxon>Metazoa</taxon>
        <taxon>Ecdysozoa</taxon>
        <taxon>Arthropoda</taxon>
        <taxon>Hexapoda</taxon>
        <taxon>Insecta</taxon>
        <taxon>Pterygota</taxon>
        <taxon>Neoptera</taxon>
        <taxon>Endopterygota</taxon>
        <taxon>Coleoptera</taxon>
        <taxon>Polyphaga</taxon>
        <taxon>Cucujiformia</taxon>
        <taxon>Coccinelloidea</taxon>
        <taxon>Coccinellidae</taxon>
        <taxon>Scymninae</taxon>
        <taxon>Scymnini</taxon>
        <taxon>Cryptolaemus</taxon>
    </lineage>
</organism>
<evidence type="ECO:0000256" key="19">
    <source>
        <dbReference type="SAM" id="Coils"/>
    </source>
</evidence>
<dbReference type="PROSITE" id="PS50006">
    <property type="entry name" value="FHA_DOMAIN"/>
    <property type="match status" value="1"/>
</dbReference>
<dbReference type="GO" id="GO:0005789">
    <property type="term" value="C:endoplasmic reticulum membrane"/>
    <property type="evidence" value="ECO:0007669"/>
    <property type="project" value="UniProtKB-SubCell"/>
</dbReference>
<evidence type="ECO:0000256" key="4">
    <source>
        <dbReference type="ARBA" id="ARBA00022475"/>
    </source>
</evidence>
<evidence type="ECO:0000256" key="14">
    <source>
        <dbReference type="ARBA" id="ARBA00057671"/>
    </source>
</evidence>
<evidence type="ECO:0000256" key="5">
    <source>
        <dbReference type="ARBA" id="ARBA00022490"/>
    </source>
</evidence>
<reference evidence="22 23" key="1">
    <citation type="journal article" date="2021" name="BMC Biol.">
        <title>Horizontally acquired antibacterial genes associated with adaptive radiation of ladybird beetles.</title>
        <authorList>
            <person name="Li H.S."/>
            <person name="Tang X.F."/>
            <person name="Huang Y.H."/>
            <person name="Xu Z.Y."/>
            <person name="Chen M.L."/>
            <person name="Du X.Y."/>
            <person name="Qiu B.Y."/>
            <person name="Chen P.T."/>
            <person name="Zhang W."/>
            <person name="Slipinski A."/>
            <person name="Escalona H.E."/>
            <person name="Waterhouse R.M."/>
            <person name="Zwick A."/>
            <person name="Pang H."/>
        </authorList>
    </citation>
    <scope>NUCLEOTIDE SEQUENCE [LARGE SCALE GENOMIC DNA]</scope>
    <source>
        <strain evidence="22">SYSU2018</strain>
    </source>
</reference>
<keyword evidence="13" id="KW-0206">Cytoskeleton</keyword>
<dbReference type="InterPro" id="IPR000253">
    <property type="entry name" value="FHA_dom"/>
</dbReference>
<evidence type="ECO:0000256" key="10">
    <source>
        <dbReference type="ARBA" id="ARBA00023054"/>
    </source>
</evidence>